<dbReference type="InterPro" id="IPR001789">
    <property type="entry name" value="Sig_transdc_resp-reg_receiver"/>
</dbReference>
<dbReference type="GO" id="GO:0009736">
    <property type="term" value="P:cytokinin-activated signaling pathway"/>
    <property type="evidence" value="ECO:0007669"/>
    <property type="project" value="InterPro"/>
</dbReference>
<accession>A0A4D6NQ13</accession>
<keyword evidence="7" id="KW-1185">Reference proteome</keyword>
<keyword evidence="1" id="KW-0902">Two-component regulatory system</keyword>
<dbReference type="SUPFAM" id="SSF52172">
    <property type="entry name" value="CheY-like"/>
    <property type="match status" value="1"/>
</dbReference>
<feature type="domain" description="Response regulatory" evidence="5">
    <location>
        <begin position="1"/>
        <end position="124"/>
    </location>
</feature>
<keyword evidence="3" id="KW-0804">Transcription</keyword>
<evidence type="ECO:0000256" key="3">
    <source>
        <dbReference type="ARBA" id="ARBA00023163"/>
    </source>
</evidence>
<keyword evidence="2" id="KW-0805">Transcription regulation</keyword>
<evidence type="ECO:0000259" key="5">
    <source>
        <dbReference type="PROSITE" id="PS50110"/>
    </source>
</evidence>
<dbReference type="EMBL" id="CP039355">
    <property type="protein sequence ID" value="QCE15438.1"/>
    <property type="molecule type" value="Genomic_DNA"/>
</dbReference>
<dbReference type="InterPro" id="IPR011006">
    <property type="entry name" value="CheY-like_superfamily"/>
</dbReference>
<reference evidence="6 7" key="1">
    <citation type="submission" date="2019-04" db="EMBL/GenBank/DDBJ databases">
        <title>An improved genome assembly and genetic linkage map for asparagus bean, Vigna unguiculata ssp. sesquipedialis.</title>
        <authorList>
            <person name="Xia Q."/>
            <person name="Zhang R."/>
            <person name="Dong Y."/>
        </authorList>
    </citation>
    <scope>NUCLEOTIDE SEQUENCE [LARGE SCALE GENOMIC DNA]</scope>
    <source>
        <tissue evidence="6">Leaf</tissue>
    </source>
</reference>
<protein>
    <submittedName>
        <fullName evidence="6">Two-component response regulator ARR-B family</fullName>
    </submittedName>
</protein>
<gene>
    <name evidence="6" type="ORF">DEO72_LG11g2449</name>
</gene>
<dbReference type="AlphaFoldDB" id="A0A4D6NQ13"/>
<dbReference type="Gene3D" id="3.40.50.2300">
    <property type="match status" value="1"/>
</dbReference>
<dbReference type="PANTHER" id="PTHR43874:SF206">
    <property type="entry name" value="RESPONSE REGULATOR RECEIVER DOMAIN PROTEIN"/>
    <property type="match status" value="1"/>
</dbReference>
<dbReference type="PANTHER" id="PTHR43874">
    <property type="entry name" value="TWO-COMPONENT RESPONSE REGULATOR"/>
    <property type="match status" value="1"/>
</dbReference>
<sequence length="164" mass="18256">MTNVSSFAIHIQDTLPQLPSTLTILAIDTNLSVLEFIMKTCNQDGVQGKKVCIDCILIEVDMPIMDGYGFLNFLKTVQINVPLILMSSNDSGASRVRALKLGAHDYWIKPLNVFQLKRLWNCTTEDTLQKDIGCLIRGISDNSELASSVLHRSNSNFEEGHDVD</sequence>
<dbReference type="GO" id="GO:0000160">
    <property type="term" value="P:phosphorelay signal transduction system"/>
    <property type="evidence" value="ECO:0007669"/>
    <property type="project" value="UniProtKB-KW"/>
</dbReference>
<dbReference type="Proteomes" id="UP000501690">
    <property type="component" value="Linkage Group LG11"/>
</dbReference>
<dbReference type="InterPro" id="IPR045279">
    <property type="entry name" value="ARR-like"/>
</dbReference>
<proteinExistence type="predicted"/>
<evidence type="ECO:0000256" key="1">
    <source>
        <dbReference type="ARBA" id="ARBA00023012"/>
    </source>
</evidence>
<evidence type="ECO:0000313" key="6">
    <source>
        <dbReference type="EMBL" id="QCE15438.1"/>
    </source>
</evidence>
<dbReference type="Pfam" id="PF00072">
    <property type="entry name" value="Response_reg"/>
    <property type="match status" value="1"/>
</dbReference>
<name>A0A4D6NQ13_VIGUN</name>
<dbReference type="SMART" id="SM00448">
    <property type="entry name" value="REC"/>
    <property type="match status" value="1"/>
</dbReference>
<evidence type="ECO:0000313" key="7">
    <source>
        <dbReference type="Proteomes" id="UP000501690"/>
    </source>
</evidence>
<comment type="caution">
    <text evidence="4">Lacks conserved residue(s) required for the propagation of feature annotation.</text>
</comment>
<organism evidence="6 7">
    <name type="scientific">Vigna unguiculata</name>
    <name type="common">Cowpea</name>
    <dbReference type="NCBI Taxonomy" id="3917"/>
    <lineage>
        <taxon>Eukaryota</taxon>
        <taxon>Viridiplantae</taxon>
        <taxon>Streptophyta</taxon>
        <taxon>Embryophyta</taxon>
        <taxon>Tracheophyta</taxon>
        <taxon>Spermatophyta</taxon>
        <taxon>Magnoliopsida</taxon>
        <taxon>eudicotyledons</taxon>
        <taxon>Gunneridae</taxon>
        <taxon>Pentapetalae</taxon>
        <taxon>rosids</taxon>
        <taxon>fabids</taxon>
        <taxon>Fabales</taxon>
        <taxon>Fabaceae</taxon>
        <taxon>Papilionoideae</taxon>
        <taxon>50 kb inversion clade</taxon>
        <taxon>NPAAA clade</taxon>
        <taxon>indigoferoid/millettioid clade</taxon>
        <taxon>Phaseoleae</taxon>
        <taxon>Vigna</taxon>
    </lineage>
</organism>
<evidence type="ECO:0000256" key="2">
    <source>
        <dbReference type="ARBA" id="ARBA00023015"/>
    </source>
</evidence>
<evidence type="ECO:0000256" key="4">
    <source>
        <dbReference type="PROSITE-ProRule" id="PRU00169"/>
    </source>
</evidence>
<dbReference type="PROSITE" id="PS50110">
    <property type="entry name" value="RESPONSE_REGULATORY"/>
    <property type="match status" value="1"/>
</dbReference>